<gene>
    <name evidence="3" type="ORF">SAMN05444277_102199</name>
</gene>
<organism evidence="3 4">
    <name type="scientific">Parafilimonas terrae</name>
    <dbReference type="NCBI Taxonomy" id="1465490"/>
    <lineage>
        <taxon>Bacteria</taxon>
        <taxon>Pseudomonadati</taxon>
        <taxon>Bacteroidota</taxon>
        <taxon>Chitinophagia</taxon>
        <taxon>Chitinophagales</taxon>
        <taxon>Chitinophagaceae</taxon>
        <taxon>Parafilimonas</taxon>
    </lineage>
</organism>
<keyword evidence="4" id="KW-1185">Reference proteome</keyword>
<evidence type="ECO:0000313" key="4">
    <source>
        <dbReference type="Proteomes" id="UP000199031"/>
    </source>
</evidence>
<feature type="transmembrane region" description="Helical" evidence="1">
    <location>
        <begin position="314"/>
        <end position="335"/>
    </location>
</feature>
<feature type="transmembrane region" description="Helical" evidence="1">
    <location>
        <begin position="274"/>
        <end position="294"/>
    </location>
</feature>
<dbReference type="OrthoDB" id="508112at2"/>
<feature type="domain" description="Heparan-alpha-glucosaminide N-acetyltransferase catalytic" evidence="2">
    <location>
        <begin position="11"/>
        <end position="224"/>
    </location>
</feature>
<feature type="transmembrane region" description="Helical" evidence="1">
    <location>
        <begin position="119"/>
        <end position="138"/>
    </location>
</feature>
<feature type="transmembrane region" description="Helical" evidence="1">
    <location>
        <begin position="197"/>
        <end position="217"/>
    </location>
</feature>
<dbReference type="InterPro" id="IPR012429">
    <property type="entry name" value="HGSNAT_cat"/>
</dbReference>
<evidence type="ECO:0000313" key="3">
    <source>
        <dbReference type="EMBL" id="SFP83999.1"/>
    </source>
</evidence>
<dbReference type="STRING" id="1465490.SAMN05444277_102199"/>
<keyword evidence="1" id="KW-0812">Transmembrane</keyword>
<dbReference type="PANTHER" id="PTHR40407:SF1">
    <property type="entry name" value="HEPARAN-ALPHA-GLUCOSAMINIDE N-ACETYLTRANSFERASE CATALYTIC DOMAIN-CONTAINING PROTEIN"/>
    <property type="match status" value="1"/>
</dbReference>
<sequence>MLPALQQTKQRVQSIDILRGIVMLIMALDHTRDFFHATAMTEDPLNFDTTTPILFFTRWITHFCAPAFVFLSGTSAFLAGKRKSRKELSIFLMKRGLWLLIVEIVIMSLIFSFNPLYNIIFLQVIWVIGWSMILMGLLVRTSIKLIVIIGAVLFFGHNILDYVQLPQQGPGHVIWSILFTAFGTVFKYGETRFILDLYAILPWTGVMFLGYGFGKLYQEPDDVKRRKTILTIGFAVIIFFIVLRYVNLYGDPSHWSIQKNGLYTFLSFLNTSKYPPSLCYLCMTLGPVIVLLALTETVQNKFSGIAAMYGRVPFFYYVLHFFLIHVICVILFFVSGHTSKDIVDMNSPFLFRPQHFGFSLGIVYVLWITVIFVLYKPCKWFDTYRKTHSQWWLSYL</sequence>
<reference evidence="3 4" key="1">
    <citation type="submission" date="2016-10" db="EMBL/GenBank/DDBJ databases">
        <authorList>
            <person name="de Groot N.N."/>
        </authorList>
    </citation>
    <scope>NUCLEOTIDE SEQUENCE [LARGE SCALE GENOMIC DNA]</scope>
    <source>
        <strain evidence="3 4">DSM 28286</strain>
    </source>
</reference>
<feature type="transmembrane region" description="Helical" evidence="1">
    <location>
        <begin position="145"/>
        <end position="165"/>
    </location>
</feature>
<feature type="transmembrane region" description="Helical" evidence="1">
    <location>
        <begin position="59"/>
        <end position="80"/>
    </location>
</feature>
<accession>A0A1I5TLR7</accession>
<dbReference type="AlphaFoldDB" id="A0A1I5TLR7"/>
<feature type="transmembrane region" description="Helical" evidence="1">
    <location>
        <begin position="229"/>
        <end position="246"/>
    </location>
</feature>
<feature type="transmembrane region" description="Helical" evidence="1">
    <location>
        <begin position="355"/>
        <end position="375"/>
    </location>
</feature>
<dbReference type="Pfam" id="PF07786">
    <property type="entry name" value="HGSNAT_cat"/>
    <property type="match status" value="1"/>
</dbReference>
<evidence type="ECO:0000259" key="2">
    <source>
        <dbReference type="Pfam" id="PF07786"/>
    </source>
</evidence>
<proteinExistence type="predicted"/>
<feature type="transmembrane region" description="Helical" evidence="1">
    <location>
        <begin position="92"/>
        <end position="113"/>
    </location>
</feature>
<dbReference type="Proteomes" id="UP000199031">
    <property type="component" value="Unassembled WGS sequence"/>
</dbReference>
<keyword evidence="1" id="KW-0472">Membrane</keyword>
<evidence type="ECO:0000256" key="1">
    <source>
        <dbReference type="SAM" id="Phobius"/>
    </source>
</evidence>
<dbReference type="RefSeq" id="WP_090655824.1">
    <property type="nucleotide sequence ID" value="NZ_FOXQ01000002.1"/>
</dbReference>
<name>A0A1I5TLR7_9BACT</name>
<dbReference type="PANTHER" id="PTHR40407">
    <property type="entry name" value="MEMBRANE PROTEIN-LIKE PROTEIN"/>
    <property type="match status" value="1"/>
</dbReference>
<protein>
    <submittedName>
        <fullName evidence="3">Uncharacterized membrane protein</fullName>
    </submittedName>
</protein>
<dbReference type="EMBL" id="FOXQ01000002">
    <property type="protein sequence ID" value="SFP83999.1"/>
    <property type="molecule type" value="Genomic_DNA"/>
</dbReference>
<keyword evidence="1" id="KW-1133">Transmembrane helix</keyword>